<dbReference type="KEGG" id="upi:EJG51_000930"/>
<name>A0A6M4A3K4_9BURK</name>
<feature type="signal peptide" evidence="1">
    <location>
        <begin position="1"/>
        <end position="26"/>
    </location>
</feature>
<evidence type="ECO:0000256" key="1">
    <source>
        <dbReference type="SAM" id="SignalP"/>
    </source>
</evidence>
<organism evidence="2 3">
    <name type="scientific">Undibacterium piscinae</name>
    <dbReference type="NCBI Taxonomy" id="2495591"/>
    <lineage>
        <taxon>Bacteria</taxon>
        <taxon>Pseudomonadati</taxon>
        <taxon>Pseudomonadota</taxon>
        <taxon>Betaproteobacteria</taxon>
        <taxon>Burkholderiales</taxon>
        <taxon>Oxalobacteraceae</taxon>
        <taxon>Undibacterium</taxon>
    </lineage>
</organism>
<dbReference type="EMBL" id="CP051152">
    <property type="protein sequence ID" value="QJQ04649.1"/>
    <property type="molecule type" value="Genomic_DNA"/>
</dbReference>
<keyword evidence="3" id="KW-1185">Reference proteome</keyword>
<evidence type="ECO:0008006" key="4">
    <source>
        <dbReference type="Google" id="ProtNLM"/>
    </source>
</evidence>
<sequence length="386" mass="43019">MIILDAVKNVLLMLLFAAGFSSSTAAQEKLKVDELLDLTSQYLNTTPKKAAASLAQLKLSESIFTKDQEGRYYFYNALFLSFSGKHKESVTSIESVIGKILEPKSRIRLLYQLSNEYTIIGDYENALVAMNQSVLLLPKIVDLGSKITTLQASINLLNSLHAYDEAMVYANRMYSLEGDGESTLSKCYGLANRIETGFLSGERQQTQSLIAETVRICDANHRQVISVMAKILAAVDLIDTGSSDLGIDAGLSLLLEFVKISDPPDYVIQLEEAIARAYLNNGELKQAEHYGWLAYQHAQASKVLKMLEKTSETMAKIKRAQGDMASALDYYDINLALKKKVLDDQLHKNLAYQRVKFDTQDKANQLTLLEQKKQDPQHRETAGAKN</sequence>
<dbReference type="InterPro" id="IPR011990">
    <property type="entry name" value="TPR-like_helical_dom_sf"/>
</dbReference>
<evidence type="ECO:0000313" key="2">
    <source>
        <dbReference type="EMBL" id="QJQ04649.1"/>
    </source>
</evidence>
<evidence type="ECO:0000313" key="3">
    <source>
        <dbReference type="Proteomes" id="UP000274350"/>
    </source>
</evidence>
<accession>A0A6M4A3K4</accession>
<dbReference type="Proteomes" id="UP000274350">
    <property type="component" value="Chromosome"/>
</dbReference>
<proteinExistence type="predicted"/>
<gene>
    <name evidence="2" type="ORF">EJG51_000930</name>
</gene>
<dbReference type="SUPFAM" id="SSF48452">
    <property type="entry name" value="TPR-like"/>
    <property type="match status" value="1"/>
</dbReference>
<dbReference type="Gene3D" id="1.25.40.10">
    <property type="entry name" value="Tetratricopeptide repeat domain"/>
    <property type="match status" value="1"/>
</dbReference>
<keyword evidence="1" id="KW-0732">Signal</keyword>
<reference evidence="2 3" key="1">
    <citation type="journal article" date="2019" name="Int. J. Syst. Evol. Microbiol.">
        <title>Undibacterium piscinae sp. nov., isolated from Korean shiner intestine.</title>
        <authorList>
            <person name="Lee S.Y."/>
            <person name="Kang W."/>
            <person name="Kim P.S."/>
            <person name="Kim H.S."/>
            <person name="Sung H."/>
            <person name="Shin N.R."/>
            <person name="Whon T.W."/>
            <person name="Yun J.H."/>
            <person name="Lee J.Y."/>
            <person name="Lee J.Y."/>
            <person name="Jung M.J."/>
            <person name="Jeong Y.S."/>
            <person name="Tak E.J."/>
            <person name="Han J.E."/>
            <person name="Hyun D.W."/>
            <person name="Kang M.S."/>
            <person name="Lee K.E."/>
            <person name="Lee B.H."/>
            <person name="Bae J.W."/>
        </authorList>
    </citation>
    <scope>NUCLEOTIDE SEQUENCE [LARGE SCALE GENOMIC DNA]</scope>
    <source>
        <strain evidence="2 3">S11R28</strain>
    </source>
</reference>
<protein>
    <recommendedName>
        <fullName evidence="4">Tetratricopeptide repeat protein</fullName>
    </recommendedName>
</protein>
<dbReference type="AlphaFoldDB" id="A0A6M4A3K4"/>
<feature type="chain" id="PRO_5026858461" description="Tetratricopeptide repeat protein" evidence="1">
    <location>
        <begin position="27"/>
        <end position="386"/>
    </location>
</feature>